<accession>A0ABN9A2L0</accession>
<dbReference type="EMBL" id="OX460343">
    <property type="protein sequence ID" value="CAI9180216.1"/>
    <property type="molecule type" value="Genomic_DNA"/>
</dbReference>
<dbReference type="EMBL" id="OX460343">
    <property type="protein sequence ID" value="CAI9180219.1"/>
    <property type="molecule type" value="Genomic_DNA"/>
</dbReference>
<sequence length="100" mass="11049">MTSSGGKGREVWLPCALSKSSALPLLQYSSLQKNSPFSPLASQTSQPRPTPAFSLPFFPAFLSSLHFLFPPHSLLFIRFPESAGGFNFQNDYKEPVQGER</sequence>
<evidence type="ECO:0000313" key="1">
    <source>
        <dbReference type="EMBL" id="CAI9180211.1"/>
    </source>
</evidence>
<reference evidence="3 4" key="1">
    <citation type="submission" date="2023-04" db="EMBL/GenBank/DDBJ databases">
        <authorList>
            <consortium name="ELIXIR-Norway"/>
        </authorList>
    </citation>
    <scope>NUCLEOTIDE SEQUENCE [LARGE SCALE GENOMIC DNA]</scope>
</reference>
<gene>
    <name evidence="1" type="ORF">MRATA1EN1_LOCUS29173</name>
    <name evidence="2" type="ORF">MRATA1EN1_LOCUS29178</name>
    <name evidence="3" type="ORF">MRATA1EN1_LOCUS29181</name>
</gene>
<evidence type="ECO:0000313" key="2">
    <source>
        <dbReference type="EMBL" id="CAI9180216.1"/>
    </source>
</evidence>
<evidence type="ECO:0000313" key="4">
    <source>
        <dbReference type="Proteomes" id="UP001176941"/>
    </source>
</evidence>
<keyword evidence="4" id="KW-1185">Reference proteome</keyword>
<dbReference type="Proteomes" id="UP001176941">
    <property type="component" value="Chromosome X"/>
</dbReference>
<dbReference type="EMBL" id="OX460343">
    <property type="protein sequence ID" value="CAI9180211.1"/>
    <property type="molecule type" value="Genomic_DNA"/>
</dbReference>
<protein>
    <submittedName>
        <fullName evidence="3">Uncharacterized protein</fullName>
    </submittedName>
</protein>
<name>A0ABN9A2L0_RANTA</name>
<organism evidence="3 4">
    <name type="scientific">Rangifer tarandus platyrhynchus</name>
    <name type="common">Svalbard reindeer</name>
    <dbReference type="NCBI Taxonomy" id="3082113"/>
    <lineage>
        <taxon>Eukaryota</taxon>
        <taxon>Metazoa</taxon>
        <taxon>Chordata</taxon>
        <taxon>Craniata</taxon>
        <taxon>Vertebrata</taxon>
        <taxon>Euteleostomi</taxon>
        <taxon>Mammalia</taxon>
        <taxon>Eutheria</taxon>
        <taxon>Laurasiatheria</taxon>
        <taxon>Artiodactyla</taxon>
        <taxon>Ruminantia</taxon>
        <taxon>Pecora</taxon>
        <taxon>Cervidae</taxon>
        <taxon>Odocoileinae</taxon>
        <taxon>Rangifer</taxon>
    </lineage>
</organism>
<proteinExistence type="predicted"/>
<evidence type="ECO:0000313" key="3">
    <source>
        <dbReference type="EMBL" id="CAI9180219.1"/>
    </source>
</evidence>